<sequence length="644" mass="70176">MDFYQHQDSARRNTALLIALFITAVVALIIVTVVFTTAFVHYFQLGSGIHLEAHETGRSLWQVWLGRVNPELVLGVAAVVVATVFVASQFKAMQLRRGGEAVAAAMDGELLNRDLATSQQKLLLNVVEEMAIASGMPVPAVYLFAEPSINAFAAGYRPTDAVIGITQGALDTLTREQLQGVIAHEFSHILHGDMRLNMRLISLLSGITIIGTAGHMLMRSSQFSSSRRSDNKRGAAMAFGLGLMIIGFAGTFFGKLIMAATSRQREFLADASAVQYTRNPQGIAGALQAIQNNAYGSQWQHANAAEFSHLFFGQGMSGLMSRVFATHPPLAQRIQRISPLMAQGNRGQIASAAQPTEPVLPGYGAQPDPATRPSDVTTSAFAGIDPLAAGMITPAAISAAQTQLAAMPAAIAQQTRDIFTARAFVYGMLLNPMTPEEQAFALERLATKSHPAVFKRLQASLATAQTLNQQQQWLALLESLPTLKQLSRDQQRIFIANVKYLVEHDKKVTLFEWCIFELAKQTCMPVNVSIVRELASSHLTNEVSQLLSFVAHSNWVDLGTDEKRFIALCAQYPNLRLIDKSALNFRILSACVRRLHQLAPLEKPKLLKAVVTLMQGDGRVSDNEIMLLKTLSLCLDCPMPATEA</sequence>
<reference evidence="14" key="1">
    <citation type="journal article" date="2019" name="Int. J. Syst. Evol. Microbiol.">
        <title>The Global Catalogue of Microorganisms (GCM) 10K type strain sequencing project: providing services to taxonomists for standard genome sequencing and annotation.</title>
        <authorList>
            <consortium name="The Broad Institute Genomics Platform"/>
            <consortium name="The Broad Institute Genome Sequencing Center for Infectious Disease"/>
            <person name="Wu L."/>
            <person name="Ma J."/>
        </authorList>
    </citation>
    <scope>NUCLEOTIDE SEQUENCE [LARGE SCALE GENOMIC DNA]</scope>
    <source>
        <strain evidence="14">JCM 19134</strain>
    </source>
</reference>
<keyword evidence="7" id="KW-0862">Zinc</keyword>
<evidence type="ECO:0000256" key="3">
    <source>
        <dbReference type="ARBA" id="ARBA00022670"/>
    </source>
</evidence>
<evidence type="ECO:0000256" key="9">
    <source>
        <dbReference type="ARBA" id="ARBA00023049"/>
    </source>
</evidence>
<dbReference type="PANTHER" id="PTHR43221">
    <property type="entry name" value="PROTEASE HTPX"/>
    <property type="match status" value="1"/>
</dbReference>
<dbReference type="AlphaFoldDB" id="A0AAV3TY39"/>
<keyword evidence="14" id="KW-1185">Reference proteome</keyword>
<feature type="transmembrane region" description="Helical" evidence="11">
    <location>
        <begin position="200"/>
        <end position="218"/>
    </location>
</feature>
<dbReference type="GO" id="GO:0004222">
    <property type="term" value="F:metalloendopeptidase activity"/>
    <property type="evidence" value="ECO:0007669"/>
    <property type="project" value="InterPro"/>
</dbReference>
<accession>A0AAV3TY39</accession>
<organism evidence="13 14">
    <name type="scientific">Halioxenophilus aromaticivorans</name>
    <dbReference type="NCBI Taxonomy" id="1306992"/>
    <lineage>
        <taxon>Bacteria</taxon>
        <taxon>Pseudomonadati</taxon>
        <taxon>Pseudomonadota</taxon>
        <taxon>Gammaproteobacteria</taxon>
        <taxon>Alteromonadales</taxon>
        <taxon>Alteromonadaceae</taxon>
        <taxon>Halioxenophilus</taxon>
    </lineage>
</organism>
<gene>
    <name evidence="13" type="ORF">GCM10025791_07780</name>
</gene>
<keyword evidence="6" id="KW-0378">Hydrolase</keyword>
<feature type="transmembrane region" description="Helical" evidence="11">
    <location>
        <begin position="15"/>
        <end position="43"/>
    </location>
</feature>
<evidence type="ECO:0000256" key="10">
    <source>
        <dbReference type="ARBA" id="ARBA00023136"/>
    </source>
</evidence>
<keyword evidence="5" id="KW-0479">Metal-binding</keyword>
<dbReference type="Gene3D" id="3.30.2010.10">
    <property type="entry name" value="Metalloproteases ('zincins'), catalytic domain"/>
    <property type="match status" value="1"/>
</dbReference>
<dbReference type="GO" id="GO:0006508">
    <property type="term" value="P:proteolysis"/>
    <property type="evidence" value="ECO:0007669"/>
    <property type="project" value="UniProtKB-KW"/>
</dbReference>
<feature type="transmembrane region" description="Helical" evidence="11">
    <location>
        <begin position="72"/>
        <end position="90"/>
    </location>
</feature>
<dbReference type="InterPro" id="IPR050083">
    <property type="entry name" value="HtpX_protease"/>
</dbReference>
<evidence type="ECO:0000256" key="1">
    <source>
        <dbReference type="ARBA" id="ARBA00001947"/>
    </source>
</evidence>
<evidence type="ECO:0000313" key="14">
    <source>
        <dbReference type="Proteomes" id="UP001409585"/>
    </source>
</evidence>
<dbReference type="Proteomes" id="UP001409585">
    <property type="component" value="Unassembled WGS sequence"/>
</dbReference>
<evidence type="ECO:0000256" key="11">
    <source>
        <dbReference type="SAM" id="Phobius"/>
    </source>
</evidence>
<evidence type="ECO:0000256" key="2">
    <source>
        <dbReference type="ARBA" id="ARBA00022475"/>
    </source>
</evidence>
<keyword evidence="3" id="KW-0645">Protease</keyword>
<protein>
    <submittedName>
        <fullName evidence="13">M48 family metallopeptidase</fullName>
    </submittedName>
</protein>
<dbReference type="GO" id="GO:0046872">
    <property type="term" value="F:metal ion binding"/>
    <property type="evidence" value="ECO:0007669"/>
    <property type="project" value="UniProtKB-KW"/>
</dbReference>
<keyword evidence="10 11" id="KW-0472">Membrane</keyword>
<evidence type="ECO:0000256" key="6">
    <source>
        <dbReference type="ARBA" id="ARBA00022801"/>
    </source>
</evidence>
<dbReference type="CDD" id="cd07340">
    <property type="entry name" value="M48B_Htpx_like"/>
    <property type="match status" value="1"/>
</dbReference>
<evidence type="ECO:0000256" key="4">
    <source>
        <dbReference type="ARBA" id="ARBA00022692"/>
    </source>
</evidence>
<keyword evidence="4 11" id="KW-0812">Transmembrane</keyword>
<keyword evidence="2" id="KW-1003">Cell membrane</keyword>
<evidence type="ECO:0000256" key="5">
    <source>
        <dbReference type="ARBA" id="ARBA00022723"/>
    </source>
</evidence>
<evidence type="ECO:0000313" key="13">
    <source>
        <dbReference type="EMBL" id="GAA4933551.1"/>
    </source>
</evidence>
<evidence type="ECO:0000259" key="12">
    <source>
        <dbReference type="Pfam" id="PF01435"/>
    </source>
</evidence>
<dbReference type="Pfam" id="PF01435">
    <property type="entry name" value="Peptidase_M48"/>
    <property type="match status" value="1"/>
</dbReference>
<feature type="domain" description="Peptidase M48" evidence="12">
    <location>
        <begin position="119"/>
        <end position="338"/>
    </location>
</feature>
<dbReference type="PANTHER" id="PTHR43221:SF2">
    <property type="entry name" value="PROTEASE HTPX HOMOLOG"/>
    <property type="match status" value="1"/>
</dbReference>
<feature type="transmembrane region" description="Helical" evidence="11">
    <location>
        <begin position="238"/>
        <end position="258"/>
    </location>
</feature>
<name>A0AAV3TY39_9ALTE</name>
<dbReference type="EMBL" id="BAABLX010000007">
    <property type="protein sequence ID" value="GAA4933551.1"/>
    <property type="molecule type" value="Genomic_DNA"/>
</dbReference>
<dbReference type="RefSeq" id="WP_345417352.1">
    <property type="nucleotide sequence ID" value="NZ_AP031496.1"/>
</dbReference>
<keyword evidence="9" id="KW-0482">Metalloprotease</keyword>
<evidence type="ECO:0000256" key="7">
    <source>
        <dbReference type="ARBA" id="ARBA00022833"/>
    </source>
</evidence>
<proteinExistence type="predicted"/>
<comment type="caution">
    <text evidence="13">The sequence shown here is derived from an EMBL/GenBank/DDBJ whole genome shotgun (WGS) entry which is preliminary data.</text>
</comment>
<comment type="cofactor">
    <cofactor evidence="1">
        <name>Zn(2+)</name>
        <dbReference type="ChEBI" id="CHEBI:29105"/>
    </cofactor>
</comment>
<keyword evidence="8 11" id="KW-1133">Transmembrane helix</keyword>
<evidence type="ECO:0000256" key="8">
    <source>
        <dbReference type="ARBA" id="ARBA00022989"/>
    </source>
</evidence>
<dbReference type="InterPro" id="IPR001915">
    <property type="entry name" value="Peptidase_M48"/>
</dbReference>